<accession>A0A1Q3CR33</accession>
<dbReference type="PANTHER" id="PTHR46158">
    <property type="entry name" value="OS02G0165000 PROTEIN"/>
    <property type="match status" value="1"/>
</dbReference>
<feature type="transmembrane region" description="Helical" evidence="1">
    <location>
        <begin position="73"/>
        <end position="95"/>
    </location>
</feature>
<evidence type="ECO:0000313" key="3">
    <source>
        <dbReference type="Proteomes" id="UP000187406"/>
    </source>
</evidence>
<proteinExistence type="predicted"/>
<name>A0A1Q3CR33_CEPFO</name>
<keyword evidence="1" id="KW-0472">Membrane</keyword>
<keyword evidence="1" id="KW-0812">Transmembrane</keyword>
<reference evidence="3" key="1">
    <citation type="submission" date="2016-04" db="EMBL/GenBank/DDBJ databases">
        <title>Cephalotus genome sequencing.</title>
        <authorList>
            <person name="Fukushima K."/>
            <person name="Hasebe M."/>
            <person name="Fang X."/>
        </authorList>
    </citation>
    <scope>NUCLEOTIDE SEQUENCE [LARGE SCALE GENOMIC DNA]</scope>
    <source>
        <strain evidence="3">cv. St1</strain>
    </source>
</reference>
<dbReference type="STRING" id="3775.A0A1Q3CR33"/>
<dbReference type="Proteomes" id="UP000187406">
    <property type="component" value="Unassembled WGS sequence"/>
</dbReference>
<dbReference type="AlphaFoldDB" id="A0A1Q3CR33"/>
<dbReference type="PANTHER" id="PTHR46158:SF1">
    <property type="entry name" value="RING_U-BOX SUPERFAMILY PROTEIN"/>
    <property type="match status" value="1"/>
</dbReference>
<keyword evidence="3" id="KW-1185">Reference proteome</keyword>
<sequence>MDFSLSHPTSPIYLSSDFVNLRRRRPQRQEEEVPINYKSAVRRRFVWVYASIQFALVVLFAHIFYSLVRVQAVLSVILATFAGFGVAMSASSLIIELSEMEKMVCSVRAISW</sequence>
<dbReference type="InParanoid" id="A0A1Q3CR33"/>
<gene>
    <name evidence="2" type="ORF">CFOL_v3_26155</name>
</gene>
<dbReference type="OrthoDB" id="1729781at2759"/>
<dbReference type="EMBL" id="BDDD01002700">
    <property type="protein sequence ID" value="GAV82704.1"/>
    <property type="molecule type" value="Genomic_DNA"/>
</dbReference>
<comment type="caution">
    <text evidence="2">The sequence shown here is derived from an EMBL/GenBank/DDBJ whole genome shotgun (WGS) entry which is preliminary data.</text>
</comment>
<protein>
    <submittedName>
        <fullName evidence="2">Uncharacterized protein</fullName>
    </submittedName>
</protein>
<evidence type="ECO:0000313" key="2">
    <source>
        <dbReference type="EMBL" id="GAV82704.1"/>
    </source>
</evidence>
<feature type="transmembrane region" description="Helical" evidence="1">
    <location>
        <begin position="46"/>
        <end position="67"/>
    </location>
</feature>
<keyword evidence="1" id="KW-1133">Transmembrane helix</keyword>
<evidence type="ECO:0000256" key="1">
    <source>
        <dbReference type="SAM" id="Phobius"/>
    </source>
</evidence>
<organism evidence="2 3">
    <name type="scientific">Cephalotus follicularis</name>
    <name type="common">Albany pitcher plant</name>
    <dbReference type="NCBI Taxonomy" id="3775"/>
    <lineage>
        <taxon>Eukaryota</taxon>
        <taxon>Viridiplantae</taxon>
        <taxon>Streptophyta</taxon>
        <taxon>Embryophyta</taxon>
        <taxon>Tracheophyta</taxon>
        <taxon>Spermatophyta</taxon>
        <taxon>Magnoliopsida</taxon>
        <taxon>eudicotyledons</taxon>
        <taxon>Gunneridae</taxon>
        <taxon>Pentapetalae</taxon>
        <taxon>rosids</taxon>
        <taxon>fabids</taxon>
        <taxon>Oxalidales</taxon>
        <taxon>Cephalotaceae</taxon>
        <taxon>Cephalotus</taxon>
    </lineage>
</organism>